<dbReference type="GO" id="GO:0051536">
    <property type="term" value="F:iron-sulfur cluster binding"/>
    <property type="evidence" value="ECO:0007669"/>
    <property type="project" value="UniProtKB-KW"/>
</dbReference>
<keyword evidence="2" id="KW-0479">Metal-binding</keyword>
<keyword evidence="3" id="KW-0408">Iron</keyword>
<name>X1IXW3_9ZZZZ</name>
<dbReference type="InterPro" id="IPR050377">
    <property type="entry name" value="Radical_SAM_PqqE_MftC-like"/>
</dbReference>
<dbReference type="SUPFAM" id="SSF102114">
    <property type="entry name" value="Radical SAM enzymes"/>
    <property type="match status" value="1"/>
</dbReference>
<dbReference type="InterPro" id="IPR013785">
    <property type="entry name" value="Aldolase_TIM"/>
</dbReference>
<sequence>MFQTLSKWKKKGDFSITGGEPFIRKDLFPFLEYLDSSEWVSNLDILSNGTMITDKTAASLTKFAKLQRIQVSLDGASPKTHDGIRGRGAFKKAINGIRI</sequence>
<comment type="caution">
    <text evidence="6">The sequence shown here is derived from an EMBL/GenBank/DDBJ whole genome shotgun (WGS) entry which is preliminary data.</text>
</comment>
<evidence type="ECO:0000313" key="6">
    <source>
        <dbReference type="EMBL" id="GAH70929.1"/>
    </source>
</evidence>
<dbReference type="InterPro" id="IPR058240">
    <property type="entry name" value="rSAM_sf"/>
</dbReference>
<protein>
    <recommendedName>
        <fullName evidence="5">Radical SAM core domain-containing protein</fullName>
    </recommendedName>
</protein>
<keyword evidence="4" id="KW-0411">Iron-sulfur</keyword>
<dbReference type="PANTHER" id="PTHR11228">
    <property type="entry name" value="RADICAL SAM DOMAIN PROTEIN"/>
    <property type="match status" value="1"/>
</dbReference>
<evidence type="ECO:0000259" key="5">
    <source>
        <dbReference type="Pfam" id="PF04055"/>
    </source>
</evidence>
<dbReference type="Pfam" id="PF04055">
    <property type="entry name" value="Radical_SAM"/>
    <property type="match status" value="1"/>
</dbReference>
<dbReference type="InterPro" id="IPR007197">
    <property type="entry name" value="rSAM"/>
</dbReference>
<dbReference type="AlphaFoldDB" id="X1IXW3"/>
<organism evidence="6">
    <name type="scientific">marine sediment metagenome</name>
    <dbReference type="NCBI Taxonomy" id="412755"/>
    <lineage>
        <taxon>unclassified sequences</taxon>
        <taxon>metagenomes</taxon>
        <taxon>ecological metagenomes</taxon>
    </lineage>
</organism>
<evidence type="ECO:0000256" key="1">
    <source>
        <dbReference type="ARBA" id="ARBA00022691"/>
    </source>
</evidence>
<keyword evidence="1" id="KW-0949">S-adenosyl-L-methionine</keyword>
<evidence type="ECO:0000256" key="3">
    <source>
        <dbReference type="ARBA" id="ARBA00023004"/>
    </source>
</evidence>
<reference evidence="6" key="1">
    <citation type="journal article" date="2014" name="Front. Microbiol.">
        <title>High frequency of phylogenetically diverse reductive dehalogenase-homologous genes in deep subseafloor sedimentary metagenomes.</title>
        <authorList>
            <person name="Kawai M."/>
            <person name="Futagami T."/>
            <person name="Toyoda A."/>
            <person name="Takaki Y."/>
            <person name="Nishi S."/>
            <person name="Hori S."/>
            <person name="Arai W."/>
            <person name="Tsubouchi T."/>
            <person name="Morono Y."/>
            <person name="Uchiyama I."/>
            <person name="Ito T."/>
            <person name="Fujiyama A."/>
            <person name="Inagaki F."/>
            <person name="Takami H."/>
        </authorList>
    </citation>
    <scope>NUCLEOTIDE SEQUENCE</scope>
    <source>
        <strain evidence="6">Expedition CK06-06</strain>
    </source>
</reference>
<evidence type="ECO:0000256" key="4">
    <source>
        <dbReference type="ARBA" id="ARBA00023014"/>
    </source>
</evidence>
<dbReference type="CDD" id="cd01335">
    <property type="entry name" value="Radical_SAM"/>
    <property type="match status" value="1"/>
</dbReference>
<proteinExistence type="predicted"/>
<dbReference type="GO" id="GO:0003824">
    <property type="term" value="F:catalytic activity"/>
    <property type="evidence" value="ECO:0007669"/>
    <property type="project" value="InterPro"/>
</dbReference>
<dbReference type="PANTHER" id="PTHR11228:SF7">
    <property type="entry name" value="PQQA PEPTIDE CYCLASE"/>
    <property type="match status" value="1"/>
</dbReference>
<dbReference type="GO" id="GO:0046872">
    <property type="term" value="F:metal ion binding"/>
    <property type="evidence" value="ECO:0007669"/>
    <property type="project" value="UniProtKB-KW"/>
</dbReference>
<feature type="non-terminal residue" evidence="6">
    <location>
        <position position="99"/>
    </location>
</feature>
<dbReference type="Gene3D" id="3.20.20.70">
    <property type="entry name" value="Aldolase class I"/>
    <property type="match status" value="1"/>
</dbReference>
<accession>X1IXW3</accession>
<evidence type="ECO:0000256" key="2">
    <source>
        <dbReference type="ARBA" id="ARBA00022723"/>
    </source>
</evidence>
<gene>
    <name evidence="6" type="ORF">S03H2_47332</name>
</gene>
<feature type="domain" description="Radical SAM core" evidence="5">
    <location>
        <begin position="8"/>
        <end position="98"/>
    </location>
</feature>
<dbReference type="EMBL" id="BARU01029783">
    <property type="protein sequence ID" value="GAH70929.1"/>
    <property type="molecule type" value="Genomic_DNA"/>
</dbReference>